<sequence length="76" mass="8621">MVEQRIRVNDAEPIGVLNPEQDEGDEKLFSPRGEDLLQKENGTDRPASKLNAGRRQRGGEVPINPDVQEERRRGRT</sequence>
<feature type="region of interest" description="Disordered" evidence="1">
    <location>
        <begin position="1"/>
        <end position="76"/>
    </location>
</feature>
<proteinExistence type="predicted"/>
<accession>A0AAV7V971</accession>
<evidence type="ECO:0000256" key="1">
    <source>
        <dbReference type="SAM" id="MobiDB-lite"/>
    </source>
</evidence>
<comment type="caution">
    <text evidence="2">The sequence shown here is derived from an EMBL/GenBank/DDBJ whole genome shotgun (WGS) entry which is preliminary data.</text>
</comment>
<keyword evidence="3" id="KW-1185">Reference proteome</keyword>
<dbReference type="EMBL" id="JANPWB010000003">
    <property type="protein sequence ID" value="KAJ1198094.1"/>
    <property type="molecule type" value="Genomic_DNA"/>
</dbReference>
<organism evidence="2 3">
    <name type="scientific">Pleurodeles waltl</name>
    <name type="common">Iberian ribbed newt</name>
    <dbReference type="NCBI Taxonomy" id="8319"/>
    <lineage>
        <taxon>Eukaryota</taxon>
        <taxon>Metazoa</taxon>
        <taxon>Chordata</taxon>
        <taxon>Craniata</taxon>
        <taxon>Vertebrata</taxon>
        <taxon>Euteleostomi</taxon>
        <taxon>Amphibia</taxon>
        <taxon>Batrachia</taxon>
        <taxon>Caudata</taxon>
        <taxon>Salamandroidea</taxon>
        <taxon>Salamandridae</taxon>
        <taxon>Pleurodelinae</taxon>
        <taxon>Pleurodeles</taxon>
    </lineage>
</organism>
<evidence type="ECO:0000313" key="2">
    <source>
        <dbReference type="EMBL" id="KAJ1198094.1"/>
    </source>
</evidence>
<dbReference type="Proteomes" id="UP001066276">
    <property type="component" value="Chromosome 2_1"/>
</dbReference>
<feature type="compositionally biased region" description="Basic and acidic residues" evidence="1">
    <location>
        <begin position="26"/>
        <end position="47"/>
    </location>
</feature>
<evidence type="ECO:0000313" key="3">
    <source>
        <dbReference type="Proteomes" id="UP001066276"/>
    </source>
</evidence>
<reference evidence="2" key="1">
    <citation type="journal article" date="2022" name="bioRxiv">
        <title>Sequencing and chromosome-scale assembly of the giantPleurodeles waltlgenome.</title>
        <authorList>
            <person name="Brown T."/>
            <person name="Elewa A."/>
            <person name="Iarovenko S."/>
            <person name="Subramanian E."/>
            <person name="Araus A.J."/>
            <person name="Petzold A."/>
            <person name="Susuki M."/>
            <person name="Suzuki K.-i.T."/>
            <person name="Hayashi T."/>
            <person name="Toyoda A."/>
            <person name="Oliveira C."/>
            <person name="Osipova E."/>
            <person name="Leigh N.D."/>
            <person name="Simon A."/>
            <person name="Yun M.H."/>
        </authorList>
    </citation>
    <scope>NUCLEOTIDE SEQUENCE</scope>
    <source>
        <strain evidence="2">20211129_DDA</strain>
        <tissue evidence="2">Liver</tissue>
    </source>
</reference>
<gene>
    <name evidence="2" type="ORF">NDU88_001938</name>
</gene>
<protein>
    <submittedName>
        <fullName evidence="2">Uncharacterized protein</fullName>
    </submittedName>
</protein>
<dbReference type="AlphaFoldDB" id="A0AAV7V971"/>
<name>A0AAV7V971_PLEWA</name>
<feature type="compositionally biased region" description="Basic and acidic residues" evidence="1">
    <location>
        <begin position="1"/>
        <end position="10"/>
    </location>
</feature>